<dbReference type="Gene3D" id="1.10.167.10">
    <property type="entry name" value="Regulator of G-protein Signalling 4, domain 2"/>
    <property type="match status" value="1"/>
</dbReference>
<gene>
    <name evidence="7" type="ORF">PHYEVI_LOCUS9903</name>
</gene>
<feature type="compositionally biased region" description="Polar residues" evidence="2">
    <location>
        <begin position="1289"/>
        <end position="1307"/>
    </location>
</feature>
<feature type="region of interest" description="Disordered" evidence="2">
    <location>
        <begin position="1043"/>
        <end position="1062"/>
    </location>
</feature>
<dbReference type="InterPro" id="IPR016137">
    <property type="entry name" value="RGS"/>
</dbReference>
<dbReference type="PROSITE" id="PS01179">
    <property type="entry name" value="PID"/>
    <property type="match status" value="1"/>
</dbReference>
<feature type="domain" description="RBD" evidence="6">
    <location>
        <begin position="867"/>
        <end position="937"/>
    </location>
</feature>
<dbReference type="SUPFAM" id="SSF54236">
    <property type="entry name" value="Ubiquitin-like"/>
    <property type="match status" value="2"/>
</dbReference>
<dbReference type="SUPFAM" id="SSF50156">
    <property type="entry name" value="PDZ domain-like"/>
    <property type="match status" value="1"/>
</dbReference>
<feature type="domain" description="PID" evidence="3">
    <location>
        <begin position="166"/>
        <end position="284"/>
    </location>
</feature>
<dbReference type="Pfam" id="PF00615">
    <property type="entry name" value="RGS"/>
    <property type="match status" value="1"/>
</dbReference>
<dbReference type="GO" id="GO:0005096">
    <property type="term" value="F:GTPase activator activity"/>
    <property type="evidence" value="ECO:0007669"/>
    <property type="project" value="UniProtKB-KW"/>
</dbReference>
<accession>A0A9N9TUD8</accession>
<dbReference type="SMART" id="SM00228">
    <property type="entry name" value="PDZ"/>
    <property type="match status" value="1"/>
</dbReference>
<evidence type="ECO:0000256" key="1">
    <source>
        <dbReference type="ARBA" id="ARBA00022468"/>
    </source>
</evidence>
<dbReference type="PROSITE" id="PS50898">
    <property type="entry name" value="RBD"/>
    <property type="match status" value="2"/>
</dbReference>
<dbReference type="PRINTS" id="PR01301">
    <property type="entry name" value="RGSPROTEIN"/>
</dbReference>
<feature type="compositionally biased region" description="Pro residues" evidence="2">
    <location>
        <begin position="1258"/>
        <end position="1273"/>
    </location>
</feature>
<evidence type="ECO:0008006" key="9">
    <source>
        <dbReference type="Google" id="ProtNLM"/>
    </source>
</evidence>
<dbReference type="SMART" id="SM00315">
    <property type="entry name" value="RGS"/>
    <property type="match status" value="1"/>
</dbReference>
<dbReference type="SMART" id="SM00455">
    <property type="entry name" value="RBD"/>
    <property type="match status" value="2"/>
</dbReference>
<dbReference type="InterPro" id="IPR003116">
    <property type="entry name" value="RBD_dom"/>
</dbReference>
<dbReference type="InterPro" id="IPR029071">
    <property type="entry name" value="Ubiquitin-like_domsf"/>
</dbReference>
<dbReference type="GO" id="GO:0007165">
    <property type="term" value="P:signal transduction"/>
    <property type="evidence" value="ECO:0007669"/>
    <property type="project" value="InterPro"/>
</dbReference>
<feature type="domain" description="RGS" evidence="5">
    <location>
        <begin position="640"/>
        <end position="756"/>
    </location>
</feature>
<dbReference type="PANTHER" id="PTHR45945:SF3">
    <property type="entry name" value="REGULATOR OF G-PROTEIN SIGNALING LOCO"/>
    <property type="match status" value="1"/>
</dbReference>
<dbReference type="Gene3D" id="3.10.20.90">
    <property type="entry name" value="Phosphatidylinositol 3-kinase Catalytic Subunit, Chain A, domain 1"/>
    <property type="match status" value="2"/>
</dbReference>
<dbReference type="Proteomes" id="UP001153712">
    <property type="component" value="Chromosome 7"/>
</dbReference>
<feature type="region of interest" description="Disordered" evidence="2">
    <location>
        <begin position="346"/>
        <end position="365"/>
    </location>
</feature>
<dbReference type="Gene3D" id="1.10.196.10">
    <property type="match status" value="1"/>
</dbReference>
<dbReference type="GO" id="GO:0008277">
    <property type="term" value="P:regulation of G protein-coupled receptor signaling pathway"/>
    <property type="evidence" value="ECO:0007669"/>
    <property type="project" value="TreeGrafter"/>
</dbReference>
<dbReference type="OrthoDB" id="196547at2759"/>
<evidence type="ECO:0000259" key="3">
    <source>
        <dbReference type="PROSITE" id="PS01179"/>
    </source>
</evidence>
<feature type="compositionally biased region" description="Low complexity" evidence="2">
    <location>
        <begin position="351"/>
        <end position="364"/>
    </location>
</feature>
<dbReference type="GO" id="GO:0005634">
    <property type="term" value="C:nucleus"/>
    <property type="evidence" value="ECO:0007669"/>
    <property type="project" value="TreeGrafter"/>
</dbReference>
<feature type="region of interest" description="Disordered" evidence="2">
    <location>
        <begin position="780"/>
        <end position="810"/>
    </location>
</feature>
<dbReference type="InterPro" id="IPR006020">
    <property type="entry name" value="PTB/PI_dom"/>
</dbReference>
<dbReference type="InterPro" id="IPR046995">
    <property type="entry name" value="RGS10/12/14-like"/>
</dbReference>
<reference evidence="7" key="1">
    <citation type="submission" date="2022-01" db="EMBL/GenBank/DDBJ databases">
        <authorList>
            <person name="King R."/>
        </authorList>
    </citation>
    <scope>NUCLEOTIDE SEQUENCE</scope>
</reference>
<dbReference type="GO" id="GO:0005886">
    <property type="term" value="C:plasma membrane"/>
    <property type="evidence" value="ECO:0007669"/>
    <property type="project" value="TreeGrafter"/>
</dbReference>
<organism evidence="7 8">
    <name type="scientific">Phyllotreta striolata</name>
    <name type="common">Striped flea beetle</name>
    <name type="synonym">Crioceris striolata</name>
    <dbReference type="NCBI Taxonomy" id="444603"/>
    <lineage>
        <taxon>Eukaryota</taxon>
        <taxon>Metazoa</taxon>
        <taxon>Ecdysozoa</taxon>
        <taxon>Arthropoda</taxon>
        <taxon>Hexapoda</taxon>
        <taxon>Insecta</taxon>
        <taxon>Pterygota</taxon>
        <taxon>Neoptera</taxon>
        <taxon>Endopterygota</taxon>
        <taxon>Coleoptera</taxon>
        <taxon>Polyphaga</taxon>
        <taxon>Cucujiformia</taxon>
        <taxon>Chrysomeloidea</taxon>
        <taxon>Chrysomelidae</taxon>
        <taxon>Galerucinae</taxon>
        <taxon>Alticini</taxon>
        <taxon>Phyllotreta</taxon>
    </lineage>
</organism>
<evidence type="ECO:0000313" key="8">
    <source>
        <dbReference type="Proteomes" id="UP001153712"/>
    </source>
</evidence>
<proteinExistence type="predicted"/>
<dbReference type="GO" id="GO:0048699">
    <property type="term" value="P:generation of neurons"/>
    <property type="evidence" value="ECO:0007669"/>
    <property type="project" value="UniProtKB-ARBA"/>
</dbReference>
<evidence type="ECO:0000256" key="2">
    <source>
        <dbReference type="SAM" id="MobiDB-lite"/>
    </source>
</evidence>
<dbReference type="SUPFAM" id="SSF50729">
    <property type="entry name" value="PH domain-like"/>
    <property type="match status" value="1"/>
</dbReference>
<dbReference type="PROSITE" id="PS50106">
    <property type="entry name" value="PDZ"/>
    <property type="match status" value="1"/>
</dbReference>
<dbReference type="Gene3D" id="2.30.42.10">
    <property type="match status" value="1"/>
</dbReference>
<dbReference type="InterPro" id="IPR036034">
    <property type="entry name" value="PDZ_sf"/>
</dbReference>
<evidence type="ECO:0000259" key="5">
    <source>
        <dbReference type="PROSITE" id="PS50132"/>
    </source>
</evidence>
<feature type="domain" description="RBD" evidence="6">
    <location>
        <begin position="938"/>
        <end position="1006"/>
    </location>
</feature>
<feature type="region of interest" description="Disordered" evidence="2">
    <location>
        <begin position="1286"/>
        <end position="1307"/>
    </location>
</feature>
<evidence type="ECO:0000313" key="7">
    <source>
        <dbReference type="EMBL" id="CAG9863617.1"/>
    </source>
</evidence>
<feature type="region of interest" description="Disordered" evidence="2">
    <location>
        <begin position="1213"/>
        <end position="1273"/>
    </location>
</feature>
<dbReference type="Pfam" id="PF02196">
    <property type="entry name" value="RBD"/>
    <property type="match status" value="1"/>
</dbReference>
<dbReference type="InterPro" id="IPR011993">
    <property type="entry name" value="PH-like_dom_sf"/>
</dbReference>
<keyword evidence="8" id="KW-1185">Reference proteome</keyword>
<dbReference type="PROSITE" id="PS50132">
    <property type="entry name" value="RGS"/>
    <property type="match status" value="1"/>
</dbReference>
<dbReference type="SUPFAM" id="SSF48097">
    <property type="entry name" value="Regulator of G-protein signaling, RGS"/>
    <property type="match status" value="1"/>
</dbReference>
<dbReference type="InterPro" id="IPR001478">
    <property type="entry name" value="PDZ"/>
</dbReference>
<dbReference type="InterPro" id="IPR024066">
    <property type="entry name" value="RGS_subdom1/3"/>
</dbReference>
<dbReference type="PANTHER" id="PTHR45945">
    <property type="entry name" value="REGULATOR OF G-PROTEIN SIGNALING LOCO"/>
    <property type="match status" value="1"/>
</dbReference>
<evidence type="ECO:0000259" key="6">
    <source>
        <dbReference type="PROSITE" id="PS50898"/>
    </source>
</evidence>
<sequence length="1307" mass="147099">MHPSRRRKKRPNYGIKTVEVVRGSNGFGFTISGQQPCILSCIVANSPADQAGLRAGDFLISVNGISVSKIAHDAVVSLIGNCIGPIKMTIAENYFSDSSDEELECSRMVNTRKPKYAHKPRVRKELNRVNFDLKTIPKPVVNKLPERFINAPMEEEGGPIEYKALVGYLGTIEMPKQLLPNSRLPTVCSCIRKLRQEKRVPTAILMTILPTCLTLKNSANQILAIYPTNRVVYVSSTADKESRYFGLVTTAISETRANETNENWNLDKKHNNETVEISNSCHVFAVDPKIIDHNIHSTKAEMFKIACTRNTVNGHCMEFPENALYVVSLIQNMYKLQNNERNENLRSPLMANSPQPSASSNSDSGIGFRDDCGNISDRILVVEFPHHRSFPVHSHINRPSGIDASNIPLEGIDIPFRNNNLQKSLFKPNDSKQLNNLNNIRDCESNDQGYGNIVQKVPTKISDSSDDNTQNIEVETYRERAIDCPDSPQKLSLKEIAPNLDSKCDSCDDVSMHSSKSNELSNLLSIFKVPFETKKAKKSARLSCHEHADKRNFNYKLNSKYMLKANYSCEELNTLENNFNIGDKLGYGSLQNLTSHGDGRKKSIINSEPDVRINKDEESCDGQNFVKCIYPEGPSAWEGSFEKLLADPLGLHMFAEFLKKEFSAENIYFWISCERFKALTSENDRRNEAQRIYRQHLSAGASEAVNVDAPARQGVERHLQGAGVDLLQQAQKQIFNLMKFDSYPRFIKSDIFRRCLNGETDKVELDVRLLVQTALSPTKLKKSVSNAEDRRRKSLLPWHRKNRSKSKDRGEIEYTKKDNDSVDFSKNGDTDTIHSSGSSLTSLDLAIPSQDLIKQSKDTIAEVARTSLCRVFLSSGSTTVVQIKSSETIQELVTRLLEKRGLNYSSFEVYTDKHLKSLNVEDPSISLAGCEVIVEQRVVFRLDLPNRKMISIRSKYTKIISDVLRPSLYKYQYNLDQMVILNGNVAVDVNNPVTAIDGMRLKVQYKDDVKQGNVNSSTSRIITNKIKLEEITNKVFEGILQEKSSESSVNQPQKSDKESVKSEDWCSEHSSTFMGKFLKRECSTQEKKKKIQAKYKAAVAEITRDIVTKKPLIAKMTTGANKFNFSCSESEELVEGLTRAQRRIEDQRGTEINFEMPDFLKNKENDQQHRPNDQPAESNAKFYLGENSAPANIDKSPVISSAKNMKLELQSNYENRTVTVPPPPPPLGKEAKPSRSNETNGVAEQVRLSSMDKRIGSEPPPLPPKPKVVPIKPPNWGHFTGFYKKDVSSSDGKSQTMFLEQTTSSFV</sequence>
<dbReference type="Gene3D" id="2.30.29.30">
    <property type="entry name" value="Pleckstrin-homology domain (PH domain)/Phosphotyrosine-binding domain (PTB)"/>
    <property type="match status" value="1"/>
</dbReference>
<name>A0A9N9TUD8_PHYSR</name>
<dbReference type="EMBL" id="OU900100">
    <property type="protein sequence ID" value="CAG9863617.1"/>
    <property type="molecule type" value="Genomic_DNA"/>
</dbReference>
<feature type="compositionally biased region" description="Basic residues" evidence="2">
    <location>
        <begin position="792"/>
        <end position="804"/>
    </location>
</feature>
<keyword evidence="1" id="KW-0343">GTPase activation</keyword>
<dbReference type="FunFam" id="1.10.167.10:FF:000001">
    <property type="entry name" value="Putative regulator of g-protein signaling 12"/>
    <property type="match status" value="1"/>
</dbReference>
<dbReference type="InterPro" id="IPR036305">
    <property type="entry name" value="RGS_sf"/>
</dbReference>
<dbReference type="GO" id="GO:0005737">
    <property type="term" value="C:cytoplasm"/>
    <property type="evidence" value="ECO:0007669"/>
    <property type="project" value="TreeGrafter"/>
</dbReference>
<evidence type="ECO:0000259" key="4">
    <source>
        <dbReference type="PROSITE" id="PS50106"/>
    </source>
</evidence>
<feature type="domain" description="PDZ" evidence="4">
    <location>
        <begin position="17"/>
        <end position="94"/>
    </location>
</feature>
<protein>
    <recommendedName>
        <fullName evidence="9">Regulator of G-protein signaling loco</fullName>
    </recommendedName>
</protein>
<dbReference type="CDD" id="cd06710">
    <property type="entry name" value="PDZ_RGS12-like"/>
    <property type="match status" value="1"/>
</dbReference>
<dbReference type="Pfam" id="PF00595">
    <property type="entry name" value="PDZ"/>
    <property type="match status" value="1"/>
</dbReference>
<dbReference type="CDD" id="cd17067">
    <property type="entry name" value="RBD2_RGS12_like"/>
    <property type="match status" value="1"/>
</dbReference>
<dbReference type="CDD" id="cd01817">
    <property type="entry name" value="RBD1_RGS12_like"/>
    <property type="match status" value="1"/>
</dbReference>
<dbReference type="InterPro" id="IPR044926">
    <property type="entry name" value="RGS_subdomain_2"/>
</dbReference>